<sequence length="109" mass="12138">MKDTPEVNAIRRLTNLIEAYTPTDPLLPRSGFSVRAGNKRRVNYPLYIYYQDPASYVVGTEFLVNPQSLTEEKISNIAKGLAVKATTAISGYYANLHQSEMSKPGTILK</sequence>
<reference evidence="1" key="1">
    <citation type="submission" date="2020-03" db="EMBL/GenBank/DDBJ databases">
        <title>The deep terrestrial virosphere.</title>
        <authorList>
            <person name="Holmfeldt K."/>
            <person name="Nilsson E."/>
            <person name="Simone D."/>
            <person name="Lopez-Fernandez M."/>
            <person name="Wu X."/>
            <person name="de Brujin I."/>
            <person name="Lundin D."/>
            <person name="Andersson A."/>
            <person name="Bertilsson S."/>
            <person name="Dopson M."/>
        </authorList>
    </citation>
    <scope>NUCLEOTIDE SEQUENCE</scope>
    <source>
        <strain evidence="1">MM415A02966</strain>
    </source>
</reference>
<evidence type="ECO:0000313" key="1">
    <source>
        <dbReference type="EMBL" id="QJA71954.1"/>
    </source>
</evidence>
<name>A0A6M3JPC1_9ZZZZ</name>
<dbReference type="EMBL" id="MT141913">
    <property type="protein sequence ID" value="QJA71954.1"/>
    <property type="molecule type" value="Genomic_DNA"/>
</dbReference>
<protein>
    <submittedName>
        <fullName evidence="1">Uncharacterized protein</fullName>
    </submittedName>
</protein>
<dbReference type="AlphaFoldDB" id="A0A6M3JPC1"/>
<proteinExistence type="predicted"/>
<gene>
    <name evidence="1" type="ORF">MM415A02966_0006</name>
</gene>
<accession>A0A6M3JPC1</accession>
<organism evidence="1">
    <name type="scientific">viral metagenome</name>
    <dbReference type="NCBI Taxonomy" id="1070528"/>
    <lineage>
        <taxon>unclassified sequences</taxon>
        <taxon>metagenomes</taxon>
        <taxon>organismal metagenomes</taxon>
    </lineage>
</organism>